<comment type="caution">
    <text evidence="1">The sequence shown here is derived from an EMBL/GenBank/DDBJ whole genome shotgun (WGS) entry which is preliminary data.</text>
</comment>
<accession>A0ABQ6Y564</accession>
<proteinExistence type="predicted"/>
<dbReference type="Proteomes" id="UP000771797">
    <property type="component" value="Unassembled WGS sequence"/>
</dbReference>
<evidence type="ECO:0000313" key="2">
    <source>
        <dbReference type="Proteomes" id="UP000771797"/>
    </source>
</evidence>
<keyword evidence="2" id="KW-1185">Reference proteome</keyword>
<name>A0ABQ6Y564_9GAMM</name>
<dbReference type="EMBL" id="AQPF01000032">
    <property type="protein sequence ID" value="KAF0804370.1"/>
    <property type="molecule type" value="Genomic_DNA"/>
</dbReference>
<organism evidence="1 2">
    <name type="scientific">Alcanivorax xiamenensis</name>
    <dbReference type="NCBI Taxonomy" id="1177156"/>
    <lineage>
        <taxon>Bacteria</taxon>
        <taxon>Pseudomonadati</taxon>
        <taxon>Pseudomonadota</taxon>
        <taxon>Gammaproteobacteria</taxon>
        <taxon>Oceanospirillales</taxon>
        <taxon>Alcanivoracaceae</taxon>
        <taxon>Alcanivorax</taxon>
    </lineage>
</organism>
<evidence type="ECO:0000313" key="1">
    <source>
        <dbReference type="EMBL" id="KAF0804370.1"/>
    </source>
</evidence>
<gene>
    <name evidence="1" type="ORF">A6D6_03107</name>
</gene>
<reference evidence="1 2" key="1">
    <citation type="submission" date="2012-09" db="EMBL/GenBank/DDBJ databases">
        <title>Genome Sequence of alkane-degrading Bacterium Alcanivorax sp. 6-D-6.</title>
        <authorList>
            <person name="Lai Q."/>
            <person name="Shao Z."/>
        </authorList>
    </citation>
    <scope>NUCLEOTIDE SEQUENCE [LARGE SCALE GENOMIC DNA]</scope>
    <source>
        <strain evidence="1 2">6-D-6</strain>
    </source>
</reference>
<protein>
    <submittedName>
        <fullName evidence="1">Uncharacterized protein</fullName>
    </submittedName>
</protein>
<dbReference type="RefSeq" id="WP_159661225.1">
    <property type="nucleotide sequence ID" value="NZ_AQPF01000032.1"/>
</dbReference>
<sequence length="91" mass="10086">MNHDDILNNPAQLTEHAGTEVTNDCCGYDLVFALRDRHHAFSLSISTVLECLSLAEQQGAIPPLAPLWWSNVAERYHLDLAQIMGPNTANE</sequence>